<feature type="non-terminal residue" evidence="2">
    <location>
        <position position="68"/>
    </location>
</feature>
<dbReference type="RefSeq" id="WP_280655772.1">
    <property type="nucleotide sequence ID" value="NZ_JANQDH010000107.1"/>
</dbReference>
<proteinExistence type="predicted"/>
<dbReference type="InterPro" id="IPR055247">
    <property type="entry name" value="InsJ-like_HTH"/>
</dbReference>
<dbReference type="Gene3D" id="1.10.10.10">
    <property type="entry name" value="Winged helix-like DNA-binding domain superfamily/Winged helix DNA-binding domain"/>
    <property type="match status" value="1"/>
</dbReference>
<evidence type="ECO:0000313" key="2">
    <source>
        <dbReference type="EMBL" id="MDH6061823.1"/>
    </source>
</evidence>
<dbReference type="SUPFAM" id="SSF46689">
    <property type="entry name" value="Homeodomain-like"/>
    <property type="match status" value="1"/>
</dbReference>
<comment type="caution">
    <text evidence="2">The sequence shown here is derived from an EMBL/GenBank/DDBJ whole genome shotgun (WGS) entry which is preliminary data.</text>
</comment>
<organism evidence="2 3">
    <name type="scientific">Chrysosporum bergii ANA360D</name>
    <dbReference type="NCBI Taxonomy" id="617107"/>
    <lineage>
        <taxon>Bacteria</taxon>
        <taxon>Bacillati</taxon>
        <taxon>Cyanobacteriota</taxon>
        <taxon>Cyanophyceae</taxon>
        <taxon>Nostocales</taxon>
        <taxon>Nodulariaceae</taxon>
        <taxon>Chrysosporum</taxon>
    </lineage>
</organism>
<dbReference type="Pfam" id="PF13518">
    <property type="entry name" value="HTH_28"/>
    <property type="match status" value="1"/>
</dbReference>
<reference evidence="2 3" key="1">
    <citation type="journal article" date="2023" name="J. Phycol.">
        <title>Chrysosporum ovalisporum is synonymous with the true-branching cyanobacterium Umezakia natans (Nostocales/Aphanizomenonaceae).</title>
        <authorList>
            <person name="McGregor G.B."/>
            <person name="Sendall B.C."/>
            <person name="Niiyama Y."/>
            <person name="Tuji A."/>
            <person name="Willis A."/>
        </authorList>
    </citation>
    <scope>NUCLEOTIDE SEQUENCE [LARGE SCALE GENOMIC DNA]</scope>
    <source>
        <strain evidence="2 3">ANA360D</strain>
    </source>
</reference>
<feature type="domain" description="Insertion element IS150 protein InsJ-like helix-turn-helix" evidence="1">
    <location>
        <begin position="33"/>
        <end position="68"/>
    </location>
</feature>
<dbReference type="AlphaFoldDB" id="A0AA43GUA7"/>
<dbReference type="Proteomes" id="UP001159387">
    <property type="component" value="Unassembled WGS sequence"/>
</dbReference>
<keyword evidence="3" id="KW-1185">Reference proteome</keyword>
<dbReference type="InterPro" id="IPR009057">
    <property type="entry name" value="Homeodomain-like_sf"/>
</dbReference>
<dbReference type="InterPro" id="IPR036388">
    <property type="entry name" value="WH-like_DNA-bd_sf"/>
</dbReference>
<evidence type="ECO:0000259" key="1">
    <source>
        <dbReference type="Pfam" id="PF13518"/>
    </source>
</evidence>
<protein>
    <submittedName>
        <fullName evidence="2">Helix-turn-helix domain-containing protein</fullName>
    </submittedName>
</protein>
<evidence type="ECO:0000313" key="3">
    <source>
        <dbReference type="Proteomes" id="UP001159387"/>
    </source>
</evidence>
<dbReference type="EMBL" id="JANQDH010000107">
    <property type="protein sequence ID" value="MDH6061823.1"/>
    <property type="molecule type" value="Genomic_DNA"/>
</dbReference>
<accession>A0AA43GUA7</accession>
<sequence>MLNLDRILNQERLLRAMTGLSRQAFNELLSQLIVAWVAQEGSQRQLAERFKVSLSFVKNLVRRYRETG</sequence>
<gene>
    <name evidence="2" type="ORF">NWP17_15515</name>
</gene>
<name>A0AA43GUA7_9CYAN</name>